<evidence type="ECO:0000256" key="2">
    <source>
        <dbReference type="SAM" id="SignalP"/>
    </source>
</evidence>
<organism evidence="3 4">
    <name type="scientific">Plasmodium ovale</name>
    <name type="common">malaria parasite P. ovale</name>
    <dbReference type="NCBI Taxonomy" id="36330"/>
    <lineage>
        <taxon>Eukaryota</taxon>
        <taxon>Sar</taxon>
        <taxon>Alveolata</taxon>
        <taxon>Apicomplexa</taxon>
        <taxon>Aconoidasida</taxon>
        <taxon>Haemosporida</taxon>
        <taxon>Plasmodiidae</taxon>
        <taxon>Plasmodium</taxon>
        <taxon>Plasmodium (Plasmodium)</taxon>
    </lineage>
</organism>
<sequence length="134" mass="14974">MVSHINIKTIILSFAFLLIHVSSIDLQVDEAPVKGLELEDTSNEVTSVEEFSNENVGTENNSPKGNKKVENATGKDAHFEKILDKGLIYENIKSYESQFKKAIKDGSKAKVEKKPVKELELDEISLQEIEVETP</sequence>
<gene>
    <name evidence="3" type="primary">PowCR01_000237500</name>
    <name evidence="3" type="ORF">POWCR01_000237500</name>
</gene>
<dbReference type="VEuPathDB" id="PlasmoDB:POWCR01_000237500"/>
<keyword evidence="2" id="KW-0732">Signal</keyword>
<dbReference type="Proteomes" id="UP000243200">
    <property type="component" value="Unassembled WGS sequence"/>
</dbReference>
<feature type="signal peptide" evidence="2">
    <location>
        <begin position="1"/>
        <end position="23"/>
    </location>
</feature>
<dbReference type="VEuPathDB" id="PlasmoDB:PocGH01_00123400"/>
<name>A0A1C3KL61_PLAOA</name>
<dbReference type="OrthoDB" id="387681at2759"/>
<accession>A0A1C3KL61</accession>
<protein>
    <submittedName>
        <fullName evidence="3">Uncharacterized protein</fullName>
    </submittedName>
</protein>
<evidence type="ECO:0000313" key="4">
    <source>
        <dbReference type="Proteomes" id="UP000243200"/>
    </source>
</evidence>
<feature type="non-terminal residue" evidence="3">
    <location>
        <position position="134"/>
    </location>
</feature>
<dbReference type="AlphaFoldDB" id="A0A1C3KL61"/>
<proteinExistence type="predicted"/>
<evidence type="ECO:0000256" key="1">
    <source>
        <dbReference type="SAM" id="MobiDB-lite"/>
    </source>
</evidence>
<reference evidence="3 4" key="1">
    <citation type="submission" date="2016-06" db="EMBL/GenBank/DDBJ databases">
        <authorList>
            <consortium name="Pathogen Informatics"/>
        </authorList>
    </citation>
    <scope>NUCLEOTIDE SEQUENCE [LARGE SCALE GENOMIC DNA]</scope>
</reference>
<feature type="region of interest" description="Disordered" evidence="1">
    <location>
        <begin position="47"/>
        <end position="71"/>
    </location>
</feature>
<feature type="compositionally biased region" description="Polar residues" evidence="1">
    <location>
        <begin position="47"/>
        <end position="64"/>
    </location>
</feature>
<evidence type="ECO:0000313" key="3">
    <source>
        <dbReference type="EMBL" id="SBT74640.1"/>
    </source>
</evidence>
<feature type="chain" id="PRO_5008677831" evidence="2">
    <location>
        <begin position="24"/>
        <end position="134"/>
    </location>
</feature>
<dbReference type="EMBL" id="FLRJ01000761">
    <property type="protein sequence ID" value="SBT74640.1"/>
    <property type="molecule type" value="Genomic_DNA"/>
</dbReference>